<organism evidence="7 8">
    <name type="scientific">Byssochlamys spectabilis (strain No. 5 / NBRC 109023)</name>
    <name type="common">Paecilomyces variotii</name>
    <dbReference type="NCBI Taxonomy" id="1356009"/>
    <lineage>
        <taxon>Eukaryota</taxon>
        <taxon>Fungi</taxon>
        <taxon>Dikarya</taxon>
        <taxon>Ascomycota</taxon>
        <taxon>Pezizomycotina</taxon>
        <taxon>Eurotiomycetes</taxon>
        <taxon>Eurotiomycetidae</taxon>
        <taxon>Eurotiales</taxon>
        <taxon>Thermoascaceae</taxon>
        <taxon>Paecilomyces</taxon>
    </lineage>
</organism>
<dbReference type="HOGENOM" id="CLU_019796_1_1_1"/>
<dbReference type="OrthoDB" id="298012at2759"/>
<evidence type="ECO:0000313" key="7">
    <source>
        <dbReference type="EMBL" id="GAD95890.1"/>
    </source>
</evidence>
<comment type="similarity">
    <text evidence="1 4">Belongs to the D-isomer specific 2-hydroxyacid dehydrogenase family.</text>
</comment>
<feature type="domain" description="D-isomer specific 2-hydroxyacid dehydrogenase catalytic" evidence="5">
    <location>
        <begin position="5"/>
        <end position="328"/>
    </location>
</feature>
<dbReference type="Gene3D" id="3.40.50.720">
    <property type="entry name" value="NAD(P)-binding Rossmann-like Domain"/>
    <property type="match status" value="2"/>
</dbReference>
<evidence type="ECO:0000256" key="3">
    <source>
        <dbReference type="ARBA" id="ARBA00023027"/>
    </source>
</evidence>
<keyword evidence="3" id="KW-0520">NAD</keyword>
<dbReference type="SUPFAM" id="SSF51735">
    <property type="entry name" value="NAD(P)-binding Rossmann-fold domains"/>
    <property type="match status" value="1"/>
</dbReference>
<feature type="domain" description="D-isomer specific 2-hydroxyacid dehydrogenase NAD-binding" evidence="6">
    <location>
        <begin position="112"/>
        <end position="298"/>
    </location>
</feature>
<reference evidence="8" key="1">
    <citation type="journal article" date="2014" name="Genome Announc.">
        <title>Draft genome sequence of the formaldehyde-resistant fungus Byssochlamys spectabilis No. 5 (anamorph Paecilomyces variotii No. 5) (NBRC109023).</title>
        <authorList>
            <person name="Oka T."/>
            <person name="Ekino K."/>
            <person name="Fukuda K."/>
            <person name="Nomura Y."/>
        </authorList>
    </citation>
    <scope>NUCLEOTIDE SEQUENCE [LARGE SCALE GENOMIC DNA]</scope>
    <source>
        <strain evidence="8">No. 5 / NBRC 109023</strain>
    </source>
</reference>
<evidence type="ECO:0000313" key="8">
    <source>
        <dbReference type="Proteomes" id="UP000018001"/>
    </source>
</evidence>
<dbReference type="Pfam" id="PF02826">
    <property type="entry name" value="2-Hacid_dh_C"/>
    <property type="match status" value="1"/>
</dbReference>
<evidence type="ECO:0000256" key="1">
    <source>
        <dbReference type="ARBA" id="ARBA00005854"/>
    </source>
</evidence>
<dbReference type="PROSITE" id="PS00065">
    <property type="entry name" value="D_2_HYDROXYACID_DH_1"/>
    <property type="match status" value="1"/>
</dbReference>
<evidence type="ECO:0000256" key="2">
    <source>
        <dbReference type="ARBA" id="ARBA00023002"/>
    </source>
</evidence>
<dbReference type="GO" id="GO:0051287">
    <property type="term" value="F:NAD binding"/>
    <property type="evidence" value="ECO:0007669"/>
    <property type="project" value="InterPro"/>
</dbReference>
<name>V5I0C7_BYSSN</name>
<dbReference type="InParanoid" id="V5I0C7"/>
<gene>
    <name evidence="7" type="ORF">PVAR5_4538</name>
</gene>
<dbReference type="eggNOG" id="KOG0068">
    <property type="taxonomic scope" value="Eukaryota"/>
</dbReference>
<dbReference type="PROSITE" id="PS00670">
    <property type="entry name" value="D_2_HYDROXYACID_DH_2"/>
    <property type="match status" value="1"/>
</dbReference>
<proteinExistence type="inferred from homology"/>
<dbReference type="Pfam" id="PF00389">
    <property type="entry name" value="2-Hacid_dh"/>
    <property type="match status" value="1"/>
</dbReference>
<dbReference type="EMBL" id="BAUL01000142">
    <property type="protein sequence ID" value="GAD95890.1"/>
    <property type="molecule type" value="Genomic_DNA"/>
</dbReference>
<evidence type="ECO:0000259" key="5">
    <source>
        <dbReference type="Pfam" id="PF00389"/>
    </source>
</evidence>
<dbReference type="CDD" id="cd12183">
    <property type="entry name" value="LDH_like_2"/>
    <property type="match status" value="1"/>
</dbReference>
<dbReference type="InterPro" id="IPR036291">
    <property type="entry name" value="NAD(P)-bd_dom_sf"/>
</dbReference>
<sequence>MKLAVFSAKSYDREYFQSVQRSLYPSYQIEYHSFALSEETVPLASDCQAVCVFVNDVLDAKVLSALRAYGVGAVLLRCAGFDNVDLQKAEELGLFVARVPAYSPESVAEFAVALIQALNRKTHRAYTRVREGNFSLDGFTGFTLHGKTVGIVGIGKIGMALAKILKGFGCHLLAYDPFPNEEFEQYGRLVPLDELLAQSHIVSLHCPLSKATKYIINDQSLAKIKKGALLINTSRGGLVDTKAAITALKSKQLGGLALDVYEAESYLFYTDHSSEIIQDDDLMRLLTLPNAIMCGHQAFLTEEALTQIAEITFRNLEDYAQQRKCDNSLVQGRDILVSGDTQPVRI</sequence>
<dbReference type="GO" id="GO:0008720">
    <property type="term" value="F:D-lactate dehydrogenase (NAD+) activity"/>
    <property type="evidence" value="ECO:0007669"/>
    <property type="project" value="TreeGrafter"/>
</dbReference>
<dbReference type="InterPro" id="IPR029753">
    <property type="entry name" value="D-isomer_DH_CS"/>
</dbReference>
<comment type="caution">
    <text evidence="7">The sequence shown here is derived from an EMBL/GenBank/DDBJ whole genome shotgun (WGS) entry which is preliminary data.</text>
</comment>
<evidence type="ECO:0000259" key="6">
    <source>
        <dbReference type="Pfam" id="PF02826"/>
    </source>
</evidence>
<dbReference type="InterPro" id="IPR058205">
    <property type="entry name" value="D-LDH-like"/>
</dbReference>
<evidence type="ECO:0008006" key="9">
    <source>
        <dbReference type="Google" id="ProtNLM"/>
    </source>
</evidence>
<evidence type="ECO:0000256" key="4">
    <source>
        <dbReference type="RuleBase" id="RU003719"/>
    </source>
</evidence>
<dbReference type="SUPFAM" id="SSF52283">
    <property type="entry name" value="Formate/glycerate dehydrogenase catalytic domain-like"/>
    <property type="match status" value="1"/>
</dbReference>
<keyword evidence="8" id="KW-1185">Reference proteome</keyword>
<dbReference type="PANTHER" id="PTHR43026">
    <property type="entry name" value="2-HYDROXYACID DEHYDROGENASE HOMOLOG 1-RELATED"/>
    <property type="match status" value="1"/>
</dbReference>
<dbReference type="PANTHER" id="PTHR43026:SF1">
    <property type="entry name" value="2-HYDROXYACID DEHYDROGENASE HOMOLOG 1-RELATED"/>
    <property type="match status" value="1"/>
</dbReference>
<keyword evidence="2 4" id="KW-0560">Oxidoreductase</keyword>
<dbReference type="AlphaFoldDB" id="V5I0C7"/>
<dbReference type="InterPro" id="IPR006139">
    <property type="entry name" value="D-isomer_2_OHA_DH_cat_dom"/>
</dbReference>
<dbReference type="InterPro" id="IPR006140">
    <property type="entry name" value="D-isomer_DH_NAD-bd"/>
</dbReference>
<protein>
    <recommendedName>
        <fullName evidence="9">D-lactate dehydrogenase</fullName>
    </recommendedName>
</protein>
<dbReference type="InterPro" id="IPR029752">
    <property type="entry name" value="D-isomer_DH_CS1"/>
</dbReference>
<dbReference type="Proteomes" id="UP000018001">
    <property type="component" value="Unassembled WGS sequence"/>
</dbReference>
<accession>V5I0C7</accession>